<sequence length="240" mass="27118">MHPEGRPLLLEHRQLQRSHGNRCRPQHREDGTLQDTLEEALKKITVVPGSGAGVSFGLQPTWNVVGRRKLLASEPQTSQVFLERHPRSTGEILGSMDLWLRYLTTAGLSAENLSNKLKPFWLSITEKESLPVLDFLSAALLSAEYERALCRALAMTECRVVPFFGAFLHELREILATTPSLVVLAPPGEQARLEVRRPLSSRRRASRRRATSHRPVVSHPSPRVRSRIVFLLTRDPYQVL</sequence>
<organism evidence="2">
    <name type="scientific">Timema californicum</name>
    <name type="common">California timema</name>
    <name type="synonym">Walking stick</name>
    <dbReference type="NCBI Taxonomy" id="61474"/>
    <lineage>
        <taxon>Eukaryota</taxon>
        <taxon>Metazoa</taxon>
        <taxon>Ecdysozoa</taxon>
        <taxon>Arthropoda</taxon>
        <taxon>Hexapoda</taxon>
        <taxon>Insecta</taxon>
        <taxon>Pterygota</taxon>
        <taxon>Neoptera</taxon>
        <taxon>Polyneoptera</taxon>
        <taxon>Phasmatodea</taxon>
        <taxon>Timematodea</taxon>
        <taxon>Timematoidea</taxon>
        <taxon>Timematidae</taxon>
        <taxon>Timema</taxon>
    </lineage>
</organism>
<dbReference type="AlphaFoldDB" id="A0A7R9P7Q9"/>
<reference evidence="2" key="1">
    <citation type="submission" date="2020-11" db="EMBL/GenBank/DDBJ databases">
        <authorList>
            <person name="Tran Van P."/>
        </authorList>
    </citation>
    <scope>NUCLEOTIDE SEQUENCE</scope>
</reference>
<proteinExistence type="predicted"/>
<name>A0A7R9P7Q9_TIMCA</name>
<accession>A0A7R9P7Q9</accession>
<feature type="compositionally biased region" description="Basic residues" evidence="1">
    <location>
        <begin position="199"/>
        <end position="212"/>
    </location>
</feature>
<dbReference type="EMBL" id="OE181284">
    <property type="protein sequence ID" value="CAD7572889.1"/>
    <property type="molecule type" value="Genomic_DNA"/>
</dbReference>
<protein>
    <submittedName>
        <fullName evidence="2">(California timema) hypothetical protein</fullName>
    </submittedName>
</protein>
<feature type="region of interest" description="Disordered" evidence="1">
    <location>
        <begin position="195"/>
        <end position="220"/>
    </location>
</feature>
<gene>
    <name evidence="2" type="ORF">TCMB3V08_LOCUS5533</name>
</gene>
<evidence type="ECO:0000313" key="2">
    <source>
        <dbReference type="EMBL" id="CAD7572889.1"/>
    </source>
</evidence>
<evidence type="ECO:0000256" key="1">
    <source>
        <dbReference type="SAM" id="MobiDB-lite"/>
    </source>
</evidence>